<evidence type="ECO:0000256" key="3">
    <source>
        <dbReference type="SAM" id="Phobius"/>
    </source>
</evidence>
<dbReference type="GO" id="GO:0005886">
    <property type="term" value="C:plasma membrane"/>
    <property type="evidence" value="ECO:0007669"/>
    <property type="project" value="UniProtKB-SubCell"/>
</dbReference>
<gene>
    <name evidence="5" type="ORF">SDC9_185846</name>
</gene>
<dbReference type="PANTHER" id="PTHR43294:SF13">
    <property type="entry name" value="SODIUM_POTASSIUM-TRANSPORTING ATPASE SUBUNIT ALPHA"/>
    <property type="match status" value="1"/>
</dbReference>
<dbReference type="SUPFAM" id="SSF81665">
    <property type="entry name" value="Calcium ATPase, transmembrane domain M"/>
    <property type="match status" value="1"/>
</dbReference>
<feature type="transmembrane region" description="Helical" evidence="3">
    <location>
        <begin position="169"/>
        <end position="188"/>
    </location>
</feature>
<evidence type="ECO:0000259" key="4">
    <source>
        <dbReference type="Pfam" id="PF00689"/>
    </source>
</evidence>
<name>A0A645HIT9_9ZZZZ</name>
<keyword evidence="3" id="KW-1133">Transmembrane helix</keyword>
<evidence type="ECO:0000256" key="2">
    <source>
        <dbReference type="ARBA" id="ARBA00022475"/>
    </source>
</evidence>
<feature type="domain" description="Cation-transporting P-type ATPase C-terminal" evidence="4">
    <location>
        <begin position="24"/>
        <end position="194"/>
    </location>
</feature>
<evidence type="ECO:0000313" key="5">
    <source>
        <dbReference type="EMBL" id="MPN38322.1"/>
    </source>
</evidence>
<dbReference type="EMBL" id="VSSQ01093481">
    <property type="protein sequence ID" value="MPN38322.1"/>
    <property type="molecule type" value="Genomic_DNA"/>
</dbReference>
<comment type="caution">
    <text evidence="5">The sequence shown here is derived from an EMBL/GenBank/DDBJ whole genome shotgun (WGS) entry which is preliminary data.</text>
</comment>
<dbReference type="Pfam" id="PF00689">
    <property type="entry name" value="Cation_ATPase_C"/>
    <property type="match status" value="1"/>
</dbReference>
<dbReference type="InterPro" id="IPR023298">
    <property type="entry name" value="ATPase_P-typ_TM_dom_sf"/>
</dbReference>
<feature type="transmembrane region" description="Helical" evidence="3">
    <location>
        <begin position="139"/>
        <end position="157"/>
    </location>
</feature>
<proteinExistence type="predicted"/>
<dbReference type="InterPro" id="IPR050510">
    <property type="entry name" value="Cation_transp_ATPase_P-type"/>
</dbReference>
<organism evidence="5">
    <name type="scientific">bioreactor metagenome</name>
    <dbReference type="NCBI Taxonomy" id="1076179"/>
    <lineage>
        <taxon>unclassified sequences</taxon>
        <taxon>metagenomes</taxon>
        <taxon>ecological metagenomes</taxon>
    </lineage>
</organism>
<comment type="subcellular location">
    <subcellularLocation>
        <location evidence="1">Cell membrane</location>
        <topology evidence="1">Multi-pass membrane protein</topology>
    </subcellularLocation>
</comment>
<keyword evidence="3" id="KW-0472">Membrane</keyword>
<reference evidence="5" key="1">
    <citation type="submission" date="2019-08" db="EMBL/GenBank/DDBJ databases">
        <authorList>
            <person name="Kucharzyk K."/>
            <person name="Murdoch R.W."/>
            <person name="Higgins S."/>
            <person name="Loffler F."/>
        </authorList>
    </citation>
    <scope>NUCLEOTIDE SEQUENCE</scope>
</reference>
<dbReference type="InterPro" id="IPR006068">
    <property type="entry name" value="ATPase_P-typ_cation-transptr_C"/>
</dbReference>
<dbReference type="Gene3D" id="1.20.1110.10">
    <property type="entry name" value="Calcium-transporting ATPase, transmembrane domain"/>
    <property type="match status" value="2"/>
</dbReference>
<dbReference type="PANTHER" id="PTHR43294">
    <property type="entry name" value="SODIUM/POTASSIUM-TRANSPORTING ATPASE SUBUNIT ALPHA"/>
    <property type="match status" value="1"/>
</dbReference>
<sequence length="197" mass="21101">MKFLLSGNTAGILAVLYASLSGLPAPFAPVHLLFINLLTDSLPAIAIGVEPSHGELMKDKPRDVSKPIMDGRFAMEVLLQGIVIAAVTMVAYHMGTEASGHGTGMTMAFATLSLARLVHGFNCRTDAPLTLKTFFMNKASFMAFFAGILLLSAVLLLEPLHKLFEVAELTGNQLGCIGILALIPLLVVQISKRLIKR</sequence>
<evidence type="ECO:0000256" key="1">
    <source>
        <dbReference type="ARBA" id="ARBA00004651"/>
    </source>
</evidence>
<protein>
    <submittedName>
        <fullName evidence="5">Calcium-transporting ATPase 1</fullName>
    </submittedName>
</protein>
<feature type="transmembrane region" description="Helical" evidence="3">
    <location>
        <begin position="73"/>
        <end position="92"/>
    </location>
</feature>
<accession>A0A645HIT9</accession>
<keyword evidence="2" id="KW-1003">Cell membrane</keyword>
<keyword evidence="3" id="KW-0812">Transmembrane</keyword>
<dbReference type="AlphaFoldDB" id="A0A645HIT9"/>